<dbReference type="CDD" id="cd08181">
    <property type="entry name" value="PPD-like"/>
    <property type="match status" value="1"/>
</dbReference>
<name>A0AA45C9B5_9BACT</name>
<dbReference type="AlphaFoldDB" id="A0AA45C9B5"/>
<evidence type="ECO:0000313" key="4">
    <source>
        <dbReference type="EMBL" id="PWJ96683.1"/>
    </source>
</evidence>
<dbReference type="FunFam" id="3.40.50.1970:FF:000003">
    <property type="entry name" value="Alcohol dehydrogenase, iron-containing"/>
    <property type="match status" value="1"/>
</dbReference>
<keyword evidence="5" id="KW-1185">Reference proteome</keyword>
<dbReference type="InterPro" id="IPR039697">
    <property type="entry name" value="Alcohol_dehydrogenase_Fe"/>
</dbReference>
<dbReference type="InterPro" id="IPR001670">
    <property type="entry name" value="ADH_Fe/GldA"/>
</dbReference>
<gene>
    <name evidence="4" type="ORF">C7380_101258</name>
</gene>
<dbReference type="Gene3D" id="1.20.1090.10">
    <property type="entry name" value="Dehydroquinate synthase-like - alpha domain"/>
    <property type="match status" value="1"/>
</dbReference>
<protein>
    <submittedName>
        <fullName evidence="4">Alcohol dehydrogenase</fullName>
    </submittedName>
</protein>
<dbReference type="EMBL" id="QGGI01000001">
    <property type="protein sequence ID" value="PWJ96683.1"/>
    <property type="molecule type" value="Genomic_DNA"/>
</dbReference>
<dbReference type="Gene3D" id="3.40.50.1970">
    <property type="match status" value="1"/>
</dbReference>
<dbReference type="RefSeq" id="WP_158274739.1">
    <property type="nucleotide sequence ID" value="NZ_JAMHJO010000001.1"/>
</dbReference>
<organism evidence="4 5">
    <name type="scientific">Oceanotoga teriensis</name>
    <dbReference type="NCBI Taxonomy" id="515440"/>
    <lineage>
        <taxon>Bacteria</taxon>
        <taxon>Thermotogati</taxon>
        <taxon>Thermotogota</taxon>
        <taxon>Thermotogae</taxon>
        <taxon>Petrotogales</taxon>
        <taxon>Petrotogaceae</taxon>
        <taxon>Oceanotoga</taxon>
    </lineage>
</organism>
<dbReference type="Proteomes" id="UP000245921">
    <property type="component" value="Unassembled WGS sequence"/>
</dbReference>
<dbReference type="InterPro" id="IPR056798">
    <property type="entry name" value="ADH_Fe_C"/>
</dbReference>
<evidence type="ECO:0000259" key="2">
    <source>
        <dbReference type="Pfam" id="PF00465"/>
    </source>
</evidence>
<evidence type="ECO:0000313" key="5">
    <source>
        <dbReference type="Proteomes" id="UP000245921"/>
    </source>
</evidence>
<keyword evidence="1" id="KW-0560">Oxidoreductase</keyword>
<dbReference type="GO" id="GO:0046872">
    <property type="term" value="F:metal ion binding"/>
    <property type="evidence" value="ECO:0007669"/>
    <property type="project" value="InterPro"/>
</dbReference>
<evidence type="ECO:0000259" key="3">
    <source>
        <dbReference type="Pfam" id="PF25137"/>
    </source>
</evidence>
<dbReference type="Pfam" id="PF00465">
    <property type="entry name" value="Fe-ADH"/>
    <property type="match status" value="1"/>
</dbReference>
<dbReference type="SUPFAM" id="SSF56796">
    <property type="entry name" value="Dehydroquinate synthase-like"/>
    <property type="match status" value="1"/>
</dbReference>
<accession>A0AA45C9B5</accession>
<dbReference type="GO" id="GO:0004022">
    <property type="term" value="F:alcohol dehydrogenase (NAD+) activity"/>
    <property type="evidence" value="ECO:0007669"/>
    <property type="project" value="TreeGrafter"/>
</dbReference>
<comment type="caution">
    <text evidence="4">The sequence shown here is derived from an EMBL/GenBank/DDBJ whole genome shotgun (WGS) entry which is preliminary data.</text>
</comment>
<proteinExistence type="predicted"/>
<sequence>MNFSFFNPTKVFFGIDCISNYDNHFLDIGKKALIVTGKSSAKKTGAYNDIISVLKKYNIDHVLFDDVSENPNFEIIERAKNFGIKNNVDFIIGIGGGSPMDAAKALAVLIANPDFDVEDLYNNNFDKALKIVEITTTSGTGSEVTQYSVLTDMNNNKRGFGNFKTFPYISFVDPKYTLELNFDLTLTTAVDAMSHSIEGLISNTSTDLTDLFAKKSLELIKNTLPIILSSESNLNDLSLRNDLSLASMYAGMVISQTGTVLPHVLGYGLTSNYGIRHGVATALFQLPVIRKINSENPQKLDTLYDVFYSFEDFNNFINDLNLDRYCTKLKSEDIDSFTKNALNSKHIKKTPATFTYDDIFSFYSEVCK</sequence>
<dbReference type="PANTHER" id="PTHR11496">
    <property type="entry name" value="ALCOHOL DEHYDROGENASE"/>
    <property type="match status" value="1"/>
</dbReference>
<reference evidence="4 5" key="1">
    <citation type="submission" date="2018-05" db="EMBL/GenBank/DDBJ databases">
        <title>Genomic Encyclopedia of Type Strains, Phase IV (KMG-IV): sequencing the most valuable type-strain genomes for metagenomic binning, comparative biology and taxonomic classification.</title>
        <authorList>
            <person name="Goeker M."/>
        </authorList>
    </citation>
    <scope>NUCLEOTIDE SEQUENCE [LARGE SCALE GENOMIC DNA]</scope>
    <source>
        <strain evidence="4 5">DSM 24906</strain>
    </source>
</reference>
<evidence type="ECO:0000256" key="1">
    <source>
        <dbReference type="ARBA" id="ARBA00023002"/>
    </source>
</evidence>
<feature type="domain" description="Fe-containing alcohol dehydrogenase-like C-terminal" evidence="3">
    <location>
        <begin position="185"/>
        <end position="365"/>
    </location>
</feature>
<dbReference type="Pfam" id="PF25137">
    <property type="entry name" value="ADH_Fe_C"/>
    <property type="match status" value="1"/>
</dbReference>
<feature type="domain" description="Alcohol dehydrogenase iron-type/glycerol dehydrogenase GldA" evidence="2">
    <location>
        <begin position="8"/>
        <end position="174"/>
    </location>
</feature>
<dbReference type="PANTHER" id="PTHR11496:SF104">
    <property type="entry name" value="3-DEOXY-ALPHA-D-MANNO-OCTULOSONATE 8-OXIDASE"/>
    <property type="match status" value="1"/>
</dbReference>